<keyword evidence="4 7" id="KW-0274">FAD</keyword>
<feature type="binding site" evidence="7">
    <location>
        <begin position="316"/>
        <end position="318"/>
    </location>
    <ligand>
        <name>FAD</name>
        <dbReference type="ChEBI" id="CHEBI:57692"/>
    </ligand>
</feature>
<evidence type="ECO:0000256" key="6">
    <source>
        <dbReference type="ARBA" id="ARBA00023002"/>
    </source>
</evidence>
<reference evidence="10 11" key="1">
    <citation type="submission" date="2018-04" db="EMBL/GenBank/DDBJ databases">
        <title>Pararhodobacter oceanense sp. nov., isolated from marine intertidal sediment.</title>
        <authorList>
            <person name="Wang X.-L."/>
            <person name="Du Z.-J."/>
        </authorList>
    </citation>
    <scope>NUCLEOTIDE SEQUENCE [LARGE SCALE GENOMIC DNA]</scope>
    <source>
        <strain evidence="10 11">AM505</strain>
    </source>
</reference>
<dbReference type="InterPro" id="IPR055275">
    <property type="entry name" value="Ferredox_Rdtase"/>
</dbReference>
<dbReference type="AlphaFoldDB" id="A0A2T8HTF9"/>
<feature type="binding site" evidence="7">
    <location>
        <position position="12"/>
    </location>
    <ligand>
        <name>FAD</name>
        <dbReference type="ChEBI" id="CHEBI:57692"/>
    </ligand>
</feature>
<dbReference type="GO" id="GO:0016491">
    <property type="term" value="F:oxidoreductase activity"/>
    <property type="evidence" value="ECO:0007669"/>
    <property type="project" value="UniProtKB-KW"/>
</dbReference>
<feature type="binding site" evidence="8">
    <location>
        <position position="316"/>
    </location>
    <ligand>
        <name>NADP(+)</name>
        <dbReference type="ChEBI" id="CHEBI:58349"/>
    </ligand>
</feature>
<evidence type="ECO:0000256" key="7">
    <source>
        <dbReference type="PIRSR" id="PIRSR000362-1"/>
    </source>
</evidence>
<proteinExistence type="inferred from homology"/>
<protein>
    <submittedName>
        <fullName evidence="10">Oxidoreductase</fullName>
    </submittedName>
</protein>
<dbReference type="PRINTS" id="PR00419">
    <property type="entry name" value="ADXRDTASE"/>
</dbReference>
<feature type="binding site" evidence="7">
    <location>
        <position position="309"/>
    </location>
    <ligand>
        <name>FAD</name>
        <dbReference type="ChEBI" id="CHEBI:57692"/>
    </ligand>
</feature>
<comment type="cofactor">
    <cofactor evidence="1 7">
        <name>FAD</name>
        <dbReference type="ChEBI" id="CHEBI:57692"/>
    </cofactor>
</comment>
<evidence type="ECO:0000256" key="2">
    <source>
        <dbReference type="ARBA" id="ARBA00008312"/>
    </source>
</evidence>
<evidence type="ECO:0000259" key="9">
    <source>
        <dbReference type="Pfam" id="PF07992"/>
    </source>
</evidence>
<keyword evidence="11" id="KW-1185">Reference proteome</keyword>
<keyword evidence="5 8" id="KW-0521">NADP</keyword>
<evidence type="ECO:0000256" key="1">
    <source>
        <dbReference type="ARBA" id="ARBA00001974"/>
    </source>
</evidence>
<evidence type="ECO:0000313" key="11">
    <source>
        <dbReference type="Proteomes" id="UP000245911"/>
    </source>
</evidence>
<dbReference type="InterPro" id="IPR023753">
    <property type="entry name" value="FAD/NAD-binding_dom"/>
</dbReference>
<dbReference type="Gene3D" id="3.40.50.720">
    <property type="entry name" value="NAD(P)-binding Rossmann-like Domain"/>
    <property type="match status" value="1"/>
</dbReference>
<dbReference type="PANTHER" id="PTHR48467">
    <property type="entry name" value="GLUTAMATE SYNTHASE 1 [NADH], CHLOROPLASTIC-LIKE"/>
    <property type="match status" value="1"/>
</dbReference>
<feature type="binding site" evidence="7">
    <location>
        <position position="41"/>
    </location>
    <ligand>
        <name>FAD</name>
        <dbReference type="ChEBI" id="CHEBI:57692"/>
    </ligand>
</feature>
<dbReference type="PANTHER" id="PTHR48467:SF1">
    <property type="entry name" value="GLUTAMATE SYNTHASE 1 [NADH], CHLOROPLASTIC-LIKE"/>
    <property type="match status" value="1"/>
</dbReference>
<evidence type="ECO:0000256" key="3">
    <source>
        <dbReference type="ARBA" id="ARBA00022630"/>
    </source>
</evidence>
<evidence type="ECO:0000256" key="4">
    <source>
        <dbReference type="ARBA" id="ARBA00022827"/>
    </source>
</evidence>
<accession>A0A2T8HTF9</accession>
<evidence type="ECO:0000256" key="8">
    <source>
        <dbReference type="PIRSR" id="PIRSR000362-2"/>
    </source>
</evidence>
<keyword evidence="6" id="KW-0560">Oxidoreductase</keyword>
<keyword evidence="3" id="KW-0285">Flavoprotein</keyword>
<comment type="caution">
    <text evidence="10">The sequence shown here is derived from an EMBL/GenBank/DDBJ whole genome shotgun (WGS) entry which is preliminary data.</text>
</comment>
<dbReference type="InterPro" id="IPR036188">
    <property type="entry name" value="FAD/NAD-bd_sf"/>
</dbReference>
<dbReference type="SUPFAM" id="SSF51971">
    <property type="entry name" value="Nucleotide-binding domain"/>
    <property type="match status" value="1"/>
</dbReference>
<dbReference type="Proteomes" id="UP000245911">
    <property type="component" value="Unassembled WGS sequence"/>
</dbReference>
<feature type="binding site" evidence="8">
    <location>
        <begin position="145"/>
        <end position="148"/>
    </location>
    <ligand>
        <name>NADP(+)</name>
        <dbReference type="ChEBI" id="CHEBI:58349"/>
    </ligand>
</feature>
<name>A0A2T8HTF9_9RHOB</name>
<dbReference type="RefSeq" id="WP_116558515.1">
    <property type="nucleotide sequence ID" value="NZ_QDKM01000004.1"/>
</dbReference>
<evidence type="ECO:0000256" key="5">
    <source>
        <dbReference type="ARBA" id="ARBA00022857"/>
    </source>
</evidence>
<dbReference type="OrthoDB" id="9803192at2"/>
<dbReference type="EMBL" id="QDKM01000004">
    <property type="protein sequence ID" value="PVH28678.1"/>
    <property type="molecule type" value="Genomic_DNA"/>
</dbReference>
<feature type="domain" description="FAD/NAD(P)-binding" evidence="9">
    <location>
        <begin position="3"/>
        <end position="159"/>
    </location>
</feature>
<gene>
    <name evidence="10" type="ORF">DDE20_10840</name>
</gene>
<sequence length="398" mass="42133">MTSIAIVGAGPSGCYTAQALAKALPDARIDLIDRLPVPYGLIRYGVAPDHQGTKAVIRQFERLFTRNDVAFFGNVTLGADLTLEDLRASHEAVVLATGLHTDRRLGIAGEDLPGVIGSGVVTRGWNDYPDAERPQIGPRVVIVGNGNVAVDLLRILAKAPAEFDGSDFAPESGAALMAAGVTRIDVVGRSGAGMAKFDPVMLRELGRLAQASLHVHGATGEGKVIEALQAIDVHRPEGATREVHFHFGWTPEDIEGRACVEAVRFRASNGEGALHLPCDTVLTAIGFDGETAQADGDGRIAEGLYATGWYRRGPRGTIPENRADAQAVAARIAADLAQATSDKPGRAALTAGLPEAVGYDGWRRIDAAECAACPPDRARRKIATRAEMLTLARQSEDR</sequence>
<dbReference type="InterPro" id="IPR021163">
    <property type="entry name" value="Ferredox_Rdtase_adrenod"/>
</dbReference>
<organism evidence="10 11">
    <name type="scientific">Pararhodobacter oceanensis</name>
    <dbReference type="NCBI Taxonomy" id="2172121"/>
    <lineage>
        <taxon>Bacteria</taxon>
        <taxon>Pseudomonadati</taxon>
        <taxon>Pseudomonadota</taxon>
        <taxon>Alphaproteobacteria</taxon>
        <taxon>Rhodobacterales</taxon>
        <taxon>Paracoccaceae</taxon>
        <taxon>Pararhodobacter</taxon>
    </lineage>
</organism>
<comment type="similarity">
    <text evidence="2">Belongs to the ferredoxin--NADP reductase type 1 family.</text>
</comment>
<evidence type="ECO:0000313" key="10">
    <source>
        <dbReference type="EMBL" id="PVH28678.1"/>
    </source>
</evidence>
<feature type="binding site" evidence="7">
    <location>
        <position position="77"/>
    </location>
    <ligand>
        <name>FAD</name>
        <dbReference type="ChEBI" id="CHEBI:57692"/>
    </ligand>
</feature>
<dbReference type="PIRSF" id="PIRSF000362">
    <property type="entry name" value="FNR"/>
    <property type="match status" value="1"/>
</dbReference>
<dbReference type="Gene3D" id="3.50.50.60">
    <property type="entry name" value="FAD/NAD(P)-binding domain"/>
    <property type="match status" value="1"/>
</dbReference>
<dbReference type="Pfam" id="PF07992">
    <property type="entry name" value="Pyr_redox_2"/>
    <property type="match status" value="1"/>
</dbReference>